<protein>
    <recommendedName>
        <fullName evidence="1">AMP-dependent synthetase/ligase domain-containing protein</fullName>
    </recommendedName>
</protein>
<dbReference type="RefSeq" id="XP_013903901.1">
    <property type="nucleotide sequence ID" value="XM_014048447.1"/>
</dbReference>
<dbReference type="OrthoDB" id="1700726at2759"/>
<dbReference type="PANTHER" id="PTHR43272">
    <property type="entry name" value="LONG-CHAIN-FATTY-ACID--COA LIGASE"/>
    <property type="match status" value="1"/>
</dbReference>
<dbReference type="InterPro" id="IPR000873">
    <property type="entry name" value="AMP-dep_synth/lig_dom"/>
</dbReference>
<dbReference type="GO" id="GO:0004467">
    <property type="term" value="F:long-chain fatty acid-CoA ligase activity"/>
    <property type="evidence" value="ECO:0007669"/>
    <property type="project" value="TreeGrafter"/>
</dbReference>
<feature type="domain" description="AMP-dependent synthetase/ligase" evidence="1">
    <location>
        <begin position="46"/>
        <end position="117"/>
    </location>
</feature>
<dbReference type="GO" id="GO:0016020">
    <property type="term" value="C:membrane"/>
    <property type="evidence" value="ECO:0007669"/>
    <property type="project" value="TreeGrafter"/>
</dbReference>
<dbReference type="SUPFAM" id="SSF56801">
    <property type="entry name" value="Acetyl-CoA synthetase-like"/>
    <property type="match status" value="1"/>
</dbReference>
<keyword evidence="3" id="KW-1185">Reference proteome</keyword>
<dbReference type="Gene3D" id="3.40.50.12780">
    <property type="entry name" value="N-terminal domain of ligase-like"/>
    <property type="match status" value="1"/>
</dbReference>
<dbReference type="GeneID" id="25735960"/>
<gene>
    <name evidence="2" type="ORF">MNEG_3082</name>
</gene>
<proteinExistence type="predicted"/>
<sequence>MAPKEQCFVALPGTGDAKHSPIYRRPTSKDAFPTLEGVTTLYELFSQSVEKFGDLPALGRRVVKDGVAGDFKFITYKEASELVAQIAGGIAKLGLKRQDRVGVYGANCEEWMIAMQARVWRAPLDIDASAAGARPAPAPRAAGGRPGAR</sequence>
<dbReference type="PANTHER" id="PTHR43272:SF3">
    <property type="entry name" value="LONG CHAIN ACYL-COA SYNTHETASE 4"/>
    <property type="match status" value="1"/>
</dbReference>
<dbReference type="STRING" id="145388.A0A0D2MWP5"/>
<dbReference type="Proteomes" id="UP000054498">
    <property type="component" value="Unassembled WGS sequence"/>
</dbReference>
<evidence type="ECO:0000313" key="2">
    <source>
        <dbReference type="EMBL" id="KIZ04882.1"/>
    </source>
</evidence>
<dbReference type="AlphaFoldDB" id="A0A0D2MWP5"/>
<dbReference type="KEGG" id="mng:MNEG_3082"/>
<reference evidence="2 3" key="1">
    <citation type="journal article" date="2013" name="BMC Genomics">
        <title>Reconstruction of the lipid metabolism for the microalga Monoraphidium neglectum from its genome sequence reveals characteristics suitable for biofuel production.</title>
        <authorList>
            <person name="Bogen C."/>
            <person name="Al-Dilaimi A."/>
            <person name="Albersmeier A."/>
            <person name="Wichmann J."/>
            <person name="Grundmann M."/>
            <person name="Rupp O."/>
            <person name="Lauersen K.J."/>
            <person name="Blifernez-Klassen O."/>
            <person name="Kalinowski J."/>
            <person name="Goesmann A."/>
            <person name="Mussgnug J.H."/>
            <person name="Kruse O."/>
        </authorList>
    </citation>
    <scope>NUCLEOTIDE SEQUENCE [LARGE SCALE GENOMIC DNA]</scope>
    <source>
        <strain evidence="2 3">SAG 48.87</strain>
    </source>
</reference>
<dbReference type="GO" id="GO:0005783">
    <property type="term" value="C:endoplasmic reticulum"/>
    <property type="evidence" value="ECO:0007669"/>
    <property type="project" value="TreeGrafter"/>
</dbReference>
<evidence type="ECO:0000313" key="3">
    <source>
        <dbReference type="Proteomes" id="UP000054498"/>
    </source>
</evidence>
<accession>A0A0D2MWP5</accession>
<name>A0A0D2MWP5_9CHLO</name>
<organism evidence="2 3">
    <name type="scientific">Monoraphidium neglectum</name>
    <dbReference type="NCBI Taxonomy" id="145388"/>
    <lineage>
        <taxon>Eukaryota</taxon>
        <taxon>Viridiplantae</taxon>
        <taxon>Chlorophyta</taxon>
        <taxon>core chlorophytes</taxon>
        <taxon>Chlorophyceae</taxon>
        <taxon>CS clade</taxon>
        <taxon>Sphaeropleales</taxon>
        <taxon>Selenastraceae</taxon>
        <taxon>Monoraphidium</taxon>
    </lineage>
</organism>
<dbReference type="Pfam" id="PF00501">
    <property type="entry name" value="AMP-binding"/>
    <property type="match status" value="1"/>
</dbReference>
<dbReference type="EMBL" id="KK100592">
    <property type="protein sequence ID" value="KIZ04882.1"/>
    <property type="molecule type" value="Genomic_DNA"/>
</dbReference>
<dbReference type="InterPro" id="IPR042099">
    <property type="entry name" value="ANL_N_sf"/>
</dbReference>
<evidence type="ECO:0000259" key="1">
    <source>
        <dbReference type="Pfam" id="PF00501"/>
    </source>
</evidence>